<name>A0ABR5AFU7_9BACL</name>
<evidence type="ECO:0000256" key="1">
    <source>
        <dbReference type="SAM" id="Coils"/>
    </source>
</evidence>
<keyword evidence="1" id="KW-0175">Coiled coil</keyword>
<gene>
    <name evidence="2" type="ORF">SD70_17015</name>
</gene>
<proteinExistence type="predicted"/>
<dbReference type="RefSeq" id="WP_041048722.1">
    <property type="nucleotide sequence ID" value="NZ_JXAK01000029.1"/>
</dbReference>
<sequence length="105" mass="12044">MTEVDQHQQPMMHALERAKQAITMAKEARWSLEQAQIVADPGILRRAHDRLQEAEREVADATKQLEHHDTESHHQQIAQTMTQLRAAAQDIDIATQAYTTPKQIR</sequence>
<protein>
    <submittedName>
        <fullName evidence="2">Uncharacterized protein</fullName>
    </submittedName>
</protein>
<accession>A0ABR5AFU7</accession>
<dbReference type="Proteomes" id="UP000031967">
    <property type="component" value="Unassembled WGS sequence"/>
</dbReference>
<evidence type="ECO:0000313" key="2">
    <source>
        <dbReference type="EMBL" id="KIL39924.1"/>
    </source>
</evidence>
<reference evidence="2 3" key="1">
    <citation type="submission" date="2014-12" db="EMBL/GenBank/DDBJ databases">
        <title>Draft genome sequence of Paenibacillus kamchatkensis strain B-2647.</title>
        <authorList>
            <person name="Karlyshev A.V."/>
            <person name="Kudryashova E.B."/>
        </authorList>
    </citation>
    <scope>NUCLEOTIDE SEQUENCE [LARGE SCALE GENOMIC DNA]</scope>
    <source>
        <strain evidence="2 3">VKM B-2647</strain>
    </source>
</reference>
<evidence type="ECO:0000313" key="3">
    <source>
        <dbReference type="Proteomes" id="UP000031967"/>
    </source>
</evidence>
<organism evidence="2 3">
    <name type="scientific">Gordoniibacillus kamchatkensis</name>
    <dbReference type="NCBI Taxonomy" id="1590651"/>
    <lineage>
        <taxon>Bacteria</taxon>
        <taxon>Bacillati</taxon>
        <taxon>Bacillota</taxon>
        <taxon>Bacilli</taxon>
        <taxon>Bacillales</taxon>
        <taxon>Paenibacillaceae</taxon>
        <taxon>Gordoniibacillus</taxon>
    </lineage>
</organism>
<dbReference type="EMBL" id="JXAK01000029">
    <property type="protein sequence ID" value="KIL39924.1"/>
    <property type="molecule type" value="Genomic_DNA"/>
</dbReference>
<feature type="coiled-coil region" evidence="1">
    <location>
        <begin position="44"/>
        <end position="71"/>
    </location>
</feature>
<comment type="caution">
    <text evidence="2">The sequence shown here is derived from an EMBL/GenBank/DDBJ whole genome shotgun (WGS) entry which is preliminary data.</text>
</comment>
<keyword evidence="3" id="KW-1185">Reference proteome</keyword>